<name>A0A409XIL0_PSICY</name>
<comment type="caution">
    <text evidence="1">The sequence shown here is derived from an EMBL/GenBank/DDBJ whole genome shotgun (WGS) entry which is preliminary data.</text>
</comment>
<proteinExistence type="predicted"/>
<evidence type="ECO:0000313" key="2">
    <source>
        <dbReference type="Proteomes" id="UP000283269"/>
    </source>
</evidence>
<gene>
    <name evidence="1" type="ORF">CVT25_015166</name>
</gene>
<protein>
    <submittedName>
        <fullName evidence="1">Uncharacterized protein</fullName>
    </submittedName>
</protein>
<dbReference type="EMBL" id="NHYD01001608">
    <property type="protein sequence ID" value="PPQ90580.1"/>
    <property type="molecule type" value="Genomic_DNA"/>
</dbReference>
<dbReference type="STRING" id="93625.A0A409XIL0"/>
<dbReference type="AlphaFoldDB" id="A0A409XIL0"/>
<organism evidence="1 2">
    <name type="scientific">Psilocybe cyanescens</name>
    <dbReference type="NCBI Taxonomy" id="93625"/>
    <lineage>
        <taxon>Eukaryota</taxon>
        <taxon>Fungi</taxon>
        <taxon>Dikarya</taxon>
        <taxon>Basidiomycota</taxon>
        <taxon>Agaricomycotina</taxon>
        <taxon>Agaricomycetes</taxon>
        <taxon>Agaricomycetidae</taxon>
        <taxon>Agaricales</taxon>
        <taxon>Agaricineae</taxon>
        <taxon>Strophariaceae</taxon>
        <taxon>Psilocybe</taxon>
    </lineage>
</organism>
<dbReference type="Proteomes" id="UP000283269">
    <property type="component" value="Unassembled WGS sequence"/>
</dbReference>
<keyword evidence="2" id="KW-1185">Reference proteome</keyword>
<reference evidence="1 2" key="1">
    <citation type="journal article" date="2018" name="Evol. Lett.">
        <title>Horizontal gene cluster transfer increased hallucinogenic mushroom diversity.</title>
        <authorList>
            <person name="Reynolds H.T."/>
            <person name="Vijayakumar V."/>
            <person name="Gluck-Thaler E."/>
            <person name="Korotkin H.B."/>
            <person name="Matheny P.B."/>
            <person name="Slot J.C."/>
        </authorList>
    </citation>
    <scope>NUCLEOTIDE SEQUENCE [LARGE SCALE GENOMIC DNA]</scope>
    <source>
        <strain evidence="1 2">2631</strain>
    </source>
</reference>
<sequence>MVQCSTIRKEEHWKQLVHVWLTFEAQQQYADLGKLKNTNWLAAIGLWTAHACSATWDPAITNNTQYQIDFMKWWTALQPEWHISGEGKILSEKVDRD</sequence>
<evidence type="ECO:0000313" key="1">
    <source>
        <dbReference type="EMBL" id="PPQ90580.1"/>
    </source>
</evidence>
<dbReference type="InParanoid" id="A0A409XIL0"/>
<accession>A0A409XIL0</accession>